<protein>
    <submittedName>
        <fullName evidence="3">Arylamine N-acetyltransferase</fullName>
    </submittedName>
</protein>
<proteinExistence type="inferred from homology"/>
<dbReference type="InterPro" id="IPR053710">
    <property type="entry name" value="Arylamine_NAT_domain_sf"/>
</dbReference>
<dbReference type="PANTHER" id="PTHR11786:SF0">
    <property type="entry name" value="ARYLAMINE N-ACETYLTRANSFERASE 4-RELATED"/>
    <property type="match status" value="1"/>
</dbReference>
<evidence type="ECO:0000256" key="1">
    <source>
        <dbReference type="ARBA" id="ARBA00006547"/>
    </source>
</evidence>
<dbReference type="InterPro" id="IPR001447">
    <property type="entry name" value="Arylamine_N-AcTrfase"/>
</dbReference>
<organism evidence="3 4">
    <name type="scientific">Fictibacillus terranigra</name>
    <dbReference type="NCBI Taxonomy" id="3058424"/>
    <lineage>
        <taxon>Bacteria</taxon>
        <taxon>Bacillati</taxon>
        <taxon>Bacillota</taxon>
        <taxon>Bacilli</taxon>
        <taxon>Bacillales</taxon>
        <taxon>Fictibacillaceae</taxon>
        <taxon>Fictibacillus</taxon>
    </lineage>
</organism>
<comment type="similarity">
    <text evidence="1 2">Belongs to the arylamine N-acetyltransferase family.</text>
</comment>
<dbReference type="Gene3D" id="3.30.2140.20">
    <property type="match status" value="1"/>
</dbReference>
<dbReference type="PANTHER" id="PTHR11786">
    <property type="entry name" value="N-HYDROXYARYLAMINE O-ACETYLTRANSFERASE"/>
    <property type="match status" value="1"/>
</dbReference>
<dbReference type="InterPro" id="IPR038765">
    <property type="entry name" value="Papain-like_cys_pep_sf"/>
</dbReference>
<evidence type="ECO:0000313" key="4">
    <source>
        <dbReference type="Proteomes" id="UP001168694"/>
    </source>
</evidence>
<comment type="caution">
    <text evidence="3">The sequence shown here is derived from an EMBL/GenBank/DDBJ whole genome shotgun (WGS) entry which is preliminary data.</text>
</comment>
<dbReference type="PRINTS" id="PR01543">
    <property type="entry name" value="ANATRNSFRASE"/>
</dbReference>
<keyword evidence="4" id="KW-1185">Reference proteome</keyword>
<dbReference type="RefSeq" id="WP_290397973.1">
    <property type="nucleotide sequence ID" value="NZ_JAUHLN010000001.1"/>
</dbReference>
<name>A0ABT8E1P8_9BACL</name>
<dbReference type="Proteomes" id="UP001168694">
    <property type="component" value="Unassembled WGS sequence"/>
</dbReference>
<sequence>MSKLNELFRKRLNIPESENITFETLDQVLEKTATAIPFENICVIDNRTRDISKENLIEKILVKKEGGLCYELNSLFYFFLIENGFHAVLARGDVYEIAAQEYQTLGRTHVTILITHEERTYLIDTGFGGNLPLRSVPLTGETVTSYNGEFRIKKMNGEHGDYVLELKLRHKDKDWRIGYAFDSKKTITDVSEFNEIQTIISEHKNSPFNKHPLMTRLTNQGNVTLTPTSFTQWEDGNVTKEKVDKVRFKELAIGHFGIHPDS</sequence>
<dbReference type="SUPFAM" id="SSF54001">
    <property type="entry name" value="Cysteine proteinases"/>
    <property type="match status" value="1"/>
</dbReference>
<evidence type="ECO:0000313" key="3">
    <source>
        <dbReference type="EMBL" id="MDN4071817.1"/>
    </source>
</evidence>
<dbReference type="Pfam" id="PF00797">
    <property type="entry name" value="Acetyltransf_2"/>
    <property type="match status" value="1"/>
</dbReference>
<dbReference type="EMBL" id="JAUHLN010000001">
    <property type="protein sequence ID" value="MDN4071817.1"/>
    <property type="molecule type" value="Genomic_DNA"/>
</dbReference>
<evidence type="ECO:0000256" key="2">
    <source>
        <dbReference type="RuleBase" id="RU003452"/>
    </source>
</evidence>
<gene>
    <name evidence="3" type="ORF">QYF49_02080</name>
</gene>
<reference evidence="3" key="1">
    <citation type="submission" date="2023-06" db="EMBL/GenBank/DDBJ databases">
        <title>Draft Genome Sequences of Representative Paenibacillus Polymyxa, Bacillus cereus, Fictibacillus sp., and Brevibacillus agri Strains Isolated from Amazonian Dark Earth.</title>
        <authorList>
            <person name="Pellegrinetti T.A."/>
            <person name="Cunha I.C.M."/>
            <person name="Chaves M.G."/>
            <person name="Freitas A.S."/>
            <person name="Silva A.V.R."/>
            <person name="Tsai S.M."/>
            <person name="Mendes L.W."/>
        </authorList>
    </citation>
    <scope>NUCLEOTIDE SEQUENCE</scope>
    <source>
        <strain evidence="3">CENA-BCM004</strain>
    </source>
</reference>
<accession>A0ABT8E1P8</accession>